<evidence type="ECO:0000313" key="2">
    <source>
        <dbReference type="EMBL" id="DAD44330.1"/>
    </source>
</evidence>
<gene>
    <name evidence="2" type="ORF">HUJ06_002560</name>
</gene>
<keyword evidence="1" id="KW-0472">Membrane</keyword>
<organism evidence="2 3">
    <name type="scientific">Nelumbo nucifera</name>
    <name type="common">Sacred lotus</name>
    <dbReference type="NCBI Taxonomy" id="4432"/>
    <lineage>
        <taxon>Eukaryota</taxon>
        <taxon>Viridiplantae</taxon>
        <taxon>Streptophyta</taxon>
        <taxon>Embryophyta</taxon>
        <taxon>Tracheophyta</taxon>
        <taxon>Spermatophyta</taxon>
        <taxon>Magnoliopsida</taxon>
        <taxon>Proteales</taxon>
        <taxon>Nelumbonaceae</taxon>
        <taxon>Nelumbo</taxon>
    </lineage>
</organism>
<reference evidence="2 3" key="1">
    <citation type="journal article" date="2020" name="Mol. Biol. Evol.">
        <title>Distinct Expression and Methylation Patterns for Genes with Different Fates following a Single Whole-Genome Duplication in Flowering Plants.</title>
        <authorList>
            <person name="Shi T."/>
            <person name="Rahmani R.S."/>
            <person name="Gugger P.F."/>
            <person name="Wang M."/>
            <person name="Li H."/>
            <person name="Zhang Y."/>
            <person name="Li Z."/>
            <person name="Wang Q."/>
            <person name="Van de Peer Y."/>
            <person name="Marchal K."/>
            <person name="Chen J."/>
        </authorList>
    </citation>
    <scope>NUCLEOTIDE SEQUENCE [LARGE SCALE GENOMIC DNA]</scope>
    <source>
        <tissue evidence="2">Leaf</tissue>
    </source>
</reference>
<dbReference type="EMBL" id="DUZY01000007">
    <property type="protein sequence ID" value="DAD44330.1"/>
    <property type="molecule type" value="Genomic_DNA"/>
</dbReference>
<protein>
    <submittedName>
        <fullName evidence="2">Uncharacterized protein</fullName>
    </submittedName>
</protein>
<sequence>MDMPNRLEVAKTMILKFQLLRNVMGVMVPNGLCLLPIGEMNHL</sequence>
<comment type="caution">
    <text evidence="2">The sequence shown here is derived from an EMBL/GenBank/DDBJ whole genome shotgun (WGS) entry which is preliminary data.</text>
</comment>
<proteinExistence type="predicted"/>
<dbReference type="AlphaFoldDB" id="A0A822ZIE9"/>
<accession>A0A822ZIE9</accession>
<evidence type="ECO:0000256" key="1">
    <source>
        <dbReference type="SAM" id="Phobius"/>
    </source>
</evidence>
<evidence type="ECO:0000313" key="3">
    <source>
        <dbReference type="Proteomes" id="UP000607653"/>
    </source>
</evidence>
<feature type="transmembrane region" description="Helical" evidence="1">
    <location>
        <begin position="20"/>
        <end position="38"/>
    </location>
</feature>
<name>A0A822ZIE9_NELNU</name>
<dbReference type="Proteomes" id="UP000607653">
    <property type="component" value="Unassembled WGS sequence"/>
</dbReference>
<keyword evidence="3" id="KW-1185">Reference proteome</keyword>
<keyword evidence="1" id="KW-0812">Transmembrane</keyword>
<keyword evidence="1" id="KW-1133">Transmembrane helix</keyword>